<evidence type="ECO:0000313" key="13">
    <source>
        <dbReference type="Proteomes" id="UP000694890"/>
    </source>
</evidence>
<comment type="caution">
    <text evidence="10">Lacks conserved residue(s) required for the propagation of feature annotation.</text>
</comment>
<dbReference type="SUPFAM" id="SSF47266">
    <property type="entry name" value="4-helical cytokines"/>
    <property type="match status" value="1"/>
</dbReference>
<evidence type="ECO:0000256" key="4">
    <source>
        <dbReference type="ARBA" id="ARBA00022473"/>
    </source>
</evidence>
<dbReference type="RefSeq" id="XP_050929214.1">
    <property type="nucleotide sequence ID" value="XM_051073257.1"/>
</dbReference>
<feature type="disulfide bond" evidence="10">
    <location>
        <begin position="94"/>
        <end position="118"/>
    </location>
</feature>
<dbReference type="FunFam" id="1.10.2000.10:FF:000001">
    <property type="entry name" value="secreted frizzled-related protein 2"/>
    <property type="match status" value="1"/>
</dbReference>
<keyword evidence="8" id="KW-0221">Differentiation</keyword>
<keyword evidence="9 10" id="KW-1015">Disulfide bond</keyword>
<evidence type="ECO:0000256" key="9">
    <source>
        <dbReference type="ARBA" id="ARBA00023157"/>
    </source>
</evidence>
<evidence type="ECO:0000256" key="7">
    <source>
        <dbReference type="ARBA" id="ARBA00022729"/>
    </source>
</evidence>
<dbReference type="GO" id="GO:0017147">
    <property type="term" value="F:Wnt-protein binding"/>
    <property type="evidence" value="ECO:0007669"/>
    <property type="project" value="TreeGrafter"/>
</dbReference>
<dbReference type="PANTHER" id="PTHR11309">
    <property type="entry name" value="FRIZZLED"/>
    <property type="match status" value="1"/>
</dbReference>
<keyword evidence="6" id="KW-0879">Wnt signaling pathway</keyword>
<dbReference type="GO" id="GO:0005179">
    <property type="term" value="F:hormone activity"/>
    <property type="evidence" value="ECO:0007669"/>
    <property type="project" value="UniProtKB-KW"/>
</dbReference>
<dbReference type="Gene3D" id="1.20.1250.10">
    <property type="match status" value="1"/>
</dbReference>
<organism evidence="13 14">
    <name type="scientific">Lates calcarifer</name>
    <name type="common">Barramundi</name>
    <name type="synonym">Holocentrus calcarifer</name>
    <dbReference type="NCBI Taxonomy" id="8187"/>
    <lineage>
        <taxon>Eukaryota</taxon>
        <taxon>Metazoa</taxon>
        <taxon>Chordata</taxon>
        <taxon>Craniata</taxon>
        <taxon>Vertebrata</taxon>
        <taxon>Euteleostomi</taxon>
        <taxon>Actinopterygii</taxon>
        <taxon>Neopterygii</taxon>
        <taxon>Teleostei</taxon>
        <taxon>Neoteleostei</taxon>
        <taxon>Acanthomorphata</taxon>
        <taxon>Carangaria</taxon>
        <taxon>Carangaria incertae sedis</taxon>
        <taxon>Centropomidae</taxon>
        <taxon>Lates</taxon>
    </lineage>
</organism>
<dbReference type="GO" id="GO:0060070">
    <property type="term" value="P:canonical Wnt signaling pathway"/>
    <property type="evidence" value="ECO:0007669"/>
    <property type="project" value="TreeGrafter"/>
</dbReference>
<dbReference type="SUPFAM" id="SSF63501">
    <property type="entry name" value="Frizzled cysteine-rich domain"/>
    <property type="match status" value="1"/>
</dbReference>
<dbReference type="PRINTS" id="PR00836">
    <property type="entry name" value="SOMATOTROPIN"/>
</dbReference>
<dbReference type="InterPro" id="IPR036790">
    <property type="entry name" value="Frizzled_dom_sf"/>
</dbReference>
<evidence type="ECO:0000256" key="11">
    <source>
        <dbReference type="RuleBase" id="RU003618"/>
    </source>
</evidence>
<evidence type="ECO:0000256" key="5">
    <source>
        <dbReference type="ARBA" id="ARBA00022525"/>
    </source>
</evidence>
<keyword evidence="11" id="KW-0372">Hormone</keyword>
<dbReference type="InterPro" id="IPR009079">
    <property type="entry name" value="4_helix_cytokine-like_core"/>
</dbReference>
<comment type="similarity">
    <text evidence="2 11">Belongs to the somatotropin/prolactin family.</text>
</comment>
<dbReference type="Pfam" id="PF01392">
    <property type="entry name" value="Fz"/>
    <property type="match status" value="1"/>
</dbReference>
<evidence type="ECO:0000256" key="6">
    <source>
        <dbReference type="ARBA" id="ARBA00022687"/>
    </source>
</evidence>
<dbReference type="Gene3D" id="1.10.2000.10">
    <property type="entry name" value="Frizzled cysteine-rich domain"/>
    <property type="match status" value="1"/>
</dbReference>
<dbReference type="InterPro" id="IPR015526">
    <property type="entry name" value="Frizzled/SFRP"/>
</dbReference>
<accession>A0AAJ8BCF2</accession>
<evidence type="ECO:0000259" key="12">
    <source>
        <dbReference type="PROSITE" id="PS50038"/>
    </source>
</evidence>
<evidence type="ECO:0000256" key="8">
    <source>
        <dbReference type="ARBA" id="ARBA00022782"/>
    </source>
</evidence>
<feature type="domain" description="FZ" evidence="12">
    <location>
        <begin position="13"/>
        <end position="131"/>
    </location>
</feature>
<dbReference type="PROSITE" id="PS50038">
    <property type="entry name" value="FZ"/>
    <property type="match status" value="1"/>
</dbReference>
<dbReference type="KEGG" id="lcf:108888483"/>
<keyword evidence="5" id="KW-0964">Secreted</keyword>
<dbReference type="PANTHER" id="PTHR11309:SF11">
    <property type="entry name" value="SECRETED FRIZZLED-RELATED PROTEIN 2"/>
    <property type="match status" value="1"/>
</dbReference>
<dbReference type="GO" id="GO:0030154">
    <property type="term" value="P:cell differentiation"/>
    <property type="evidence" value="ECO:0007669"/>
    <property type="project" value="UniProtKB-KW"/>
</dbReference>
<dbReference type="Proteomes" id="UP000694890">
    <property type="component" value="Linkage group LG10"/>
</dbReference>
<dbReference type="AlphaFoldDB" id="A0AAJ8BCF2"/>
<dbReference type="InterPro" id="IPR001400">
    <property type="entry name" value="Somatotropin/Prolactin"/>
</dbReference>
<keyword evidence="7" id="KW-0732">Signal</keyword>
<protein>
    <submittedName>
        <fullName evidence="14">LOW QUALITY PROTEIN: sizzled</fullName>
    </submittedName>
</protein>
<dbReference type="SMART" id="SM00063">
    <property type="entry name" value="FRI"/>
    <property type="match status" value="1"/>
</dbReference>
<evidence type="ECO:0000313" key="14">
    <source>
        <dbReference type="RefSeq" id="XP_050929214.1"/>
    </source>
</evidence>
<dbReference type="GO" id="GO:0035567">
    <property type="term" value="P:non-canonical Wnt signaling pathway"/>
    <property type="evidence" value="ECO:0007669"/>
    <property type="project" value="TreeGrafter"/>
</dbReference>
<comment type="subcellular location">
    <subcellularLocation>
        <location evidence="1 11">Secreted</location>
    </subcellularLocation>
</comment>
<proteinExistence type="inferred from homology"/>
<keyword evidence="4" id="KW-0217">Developmental protein</keyword>
<evidence type="ECO:0000256" key="3">
    <source>
        <dbReference type="ARBA" id="ARBA00010054"/>
    </source>
</evidence>
<sequence>MAMASPSMTFDMGQSTRCVAIPNQMKVCKDVGYSEMRLPNFLGHSNLEGEVVPRSEDWRPLLQTGCHPQAQAFLCSLIAPVCLDTFIQPCRSLCVAVRDSCAPVLACQGHPWPEALDCDRFPAEEDMCLSPHAKFSTAPICAYGQAGCHVPSLADLFDRVIQQSSRMHGISSDLHSEFEQYFLPSKNLIGKRKCHTYGILTPDDKENAQRLGREQLTEVILRLLGAWGDPLSQLYRSMSQDQNQDFNHYSSNKALEISDMVHELRDGVSKMADKMKLLGVLGNTVGYISPEGLVPSSAISFYKRGELNSMDHHDLLYCFRRDSNKVKNYLRILKCTTLPGLDC</sequence>
<gene>
    <name evidence="14" type="primary">szl</name>
</gene>
<name>A0AAJ8BCF2_LATCA</name>
<dbReference type="PROSITE" id="PS00266">
    <property type="entry name" value="SOMATOTROPIN_1"/>
    <property type="match status" value="1"/>
</dbReference>
<dbReference type="InterPro" id="IPR018116">
    <property type="entry name" value="Somatotropin_CS"/>
</dbReference>
<comment type="similarity">
    <text evidence="3">Belongs to the secreted frizzled-related protein (sFRP) family.</text>
</comment>
<dbReference type="PROSITE" id="PS00338">
    <property type="entry name" value="SOMATOTROPIN_2"/>
    <property type="match status" value="1"/>
</dbReference>
<dbReference type="GO" id="GO:0005615">
    <property type="term" value="C:extracellular space"/>
    <property type="evidence" value="ECO:0007669"/>
    <property type="project" value="TreeGrafter"/>
</dbReference>
<evidence type="ECO:0000256" key="1">
    <source>
        <dbReference type="ARBA" id="ARBA00004613"/>
    </source>
</evidence>
<evidence type="ECO:0000256" key="2">
    <source>
        <dbReference type="ARBA" id="ARBA00008474"/>
    </source>
</evidence>
<evidence type="ECO:0000256" key="10">
    <source>
        <dbReference type="PROSITE-ProRule" id="PRU00090"/>
    </source>
</evidence>
<dbReference type="InterPro" id="IPR020067">
    <property type="entry name" value="Frizzled_dom"/>
</dbReference>
<dbReference type="CTD" id="353294"/>
<reference evidence="14" key="1">
    <citation type="submission" date="2025-08" db="UniProtKB">
        <authorList>
            <consortium name="RefSeq"/>
        </authorList>
    </citation>
    <scope>IDENTIFICATION</scope>
    <source>
        <tissue evidence="14">Brain</tissue>
    </source>
</reference>
<dbReference type="Pfam" id="PF00103">
    <property type="entry name" value="Hormone_1"/>
    <property type="match status" value="1"/>
</dbReference>
<dbReference type="GeneID" id="108888483"/>